<comment type="caution">
    <text evidence="2">The sequence shown here is derived from an EMBL/GenBank/DDBJ whole genome shotgun (WGS) entry which is preliminary data.</text>
</comment>
<evidence type="ECO:0000313" key="2">
    <source>
        <dbReference type="EMBL" id="CAF1684905.1"/>
    </source>
</evidence>
<feature type="region of interest" description="Disordered" evidence="1">
    <location>
        <begin position="1"/>
        <end position="23"/>
    </location>
</feature>
<name>A0A816HEE7_9BILA</name>
<accession>A0A816HEE7</accession>
<feature type="compositionally biased region" description="Basic and acidic residues" evidence="1">
    <location>
        <begin position="10"/>
        <end position="23"/>
    </location>
</feature>
<protein>
    <submittedName>
        <fullName evidence="2">Uncharacterized protein</fullName>
    </submittedName>
</protein>
<reference evidence="2" key="1">
    <citation type="submission" date="2021-02" db="EMBL/GenBank/DDBJ databases">
        <authorList>
            <person name="Nowell W R."/>
        </authorList>
    </citation>
    <scope>NUCLEOTIDE SEQUENCE</scope>
</reference>
<keyword evidence="4" id="KW-1185">Reference proteome</keyword>
<evidence type="ECO:0000256" key="1">
    <source>
        <dbReference type="SAM" id="MobiDB-lite"/>
    </source>
</evidence>
<evidence type="ECO:0000313" key="3">
    <source>
        <dbReference type="EMBL" id="CAF4701314.1"/>
    </source>
</evidence>
<dbReference type="EMBL" id="CAJOBC010162598">
    <property type="protein sequence ID" value="CAF4701314.1"/>
    <property type="molecule type" value="Genomic_DNA"/>
</dbReference>
<dbReference type="EMBL" id="CAJNOQ010069754">
    <property type="protein sequence ID" value="CAF1684905.1"/>
    <property type="molecule type" value="Genomic_DNA"/>
</dbReference>
<feature type="non-terminal residue" evidence="2">
    <location>
        <position position="23"/>
    </location>
</feature>
<dbReference type="Proteomes" id="UP000681722">
    <property type="component" value="Unassembled WGS sequence"/>
</dbReference>
<sequence>MNVTQLARGPDGRPHVIQAHDEK</sequence>
<gene>
    <name evidence="2" type="ORF">GPM918_LOCUS46702</name>
    <name evidence="3" type="ORF">SRO942_LOCUS51420</name>
</gene>
<proteinExistence type="predicted"/>
<evidence type="ECO:0000313" key="4">
    <source>
        <dbReference type="Proteomes" id="UP000663829"/>
    </source>
</evidence>
<dbReference type="AlphaFoldDB" id="A0A816HEE7"/>
<organism evidence="2 4">
    <name type="scientific">Didymodactylos carnosus</name>
    <dbReference type="NCBI Taxonomy" id="1234261"/>
    <lineage>
        <taxon>Eukaryota</taxon>
        <taxon>Metazoa</taxon>
        <taxon>Spiralia</taxon>
        <taxon>Gnathifera</taxon>
        <taxon>Rotifera</taxon>
        <taxon>Eurotatoria</taxon>
        <taxon>Bdelloidea</taxon>
        <taxon>Philodinida</taxon>
        <taxon>Philodinidae</taxon>
        <taxon>Didymodactylos</taxon>
    </lineage>
</organism>
<dbReference type="Proteomes" id="UP000663829">
    <property type="component" value="Unassembled WGS sequence"/>
</dbReference>